<dbReference type="PANTHER" id="PTHR34580:SF3">
    <property type="entry name" value="PROTEIN PAFB"/>
    <property type="match status" value="1"/>
</dbReference>
<reference evidence="4" key="1">
    <citation type="journal article" date="2019" name="Int. J. Syst. Evol. Microbiol.">
        <title>The Global Catalogue of Microorganisms (GCM) 10K type strain sequencing project: providing services to taxonomists for standard genome sequencing and annotation.</title>
        <authorList>
            <consortium name="The Broad Institute Genomics Platform"/>
            <consortium name="The Broad Institute Genome Sequencing Center for Infectious Disease"/>
            <person name="Wu L."/>
            <person name="Ma J."/>
        </authorList>
    </citation>
    <scope>NUCLEOTIDE SEQUENCE [LARGE SCALE GENOMIC DNA]</scope>
    <source>
        <strain evidence="4">CCUG 62974</strain>
    </source>
</reference>
<name>A0ABW3E6B0_9ACTN</name>
<dbReference type="InterPro" id="IPR051534">
    <property type="entry name" value="CBASS_pafABC_assoc_protein"/>
</dbReference>
<evidence type="ECO:0000259" key="1">
    <source>
        <dbReference type="Pfam" id="PF13280"/>
    </source>
</evidence>
<feature type="non-terminal residue" evidence="3">
    <location>
        <position position="1"/>
    </location>
</feature>
<sequence length="243" mass="26727">GARIEEAAARALNTVRQVMPARLRHRIDALQITAVERPGSRTDPQVDSGVIMALSAAVHARQVLRFDYSPPRGEDDGVWTPPRRVQPHHLVSRGGRWYLVAWDLDREDWRTFRADRITPRTPAGPRFTPRELPGGDVAAFVTGRFRGSGGSDGSGDWPCRGEVILDLPAAVVSRYTRDGLVEELGPNRCRLVLGSWSWPGLAAAIGRFDADFEVVGPPELKDAFEHLARRYAAATGPRPPLTG</sequence>
<dbReference type="InterPro" id="IPR026881">
    <property type="entry name" value="WYL_dom"/>
</dbReference>
<accession>A0ABW3E6B0</accession>
<dbReference type="PROSITE" id="PS52050">
    <property type="entry name" value="WYL"/>
    <property type="match status" value="1"/>
</dbReference>
<organism evidence="3 4">
    <name type="scientific">Streptosporangium algeriense</name>
    <dbReference type="NCBI Taxonomy" id="1682748"/>
    <lineage>
        <taxon>Bacteria</taxon>
        <taxon>Bacillati</taxon>
        <taxon>Actinomycetota</taxon>
        <taxon>Actinomycetes</taxon>
        <taxon>Streptosporangiales</taxon>
        <taxon>Streptosporangiaceae</taxon>
        <taxon>Streptosporangium</taxon>
    </lineage>
</organism>
<dbReference type="Pfam" id="PF13280">
    <property type="entry name" value="WYL"/>
    <property type="match status" value="1"/>
</dbReference>
<dbReference type="PANTHER" id="PTHR34580">
    <property type="match status" value="1"/>
</dbReference>
<comment type="caution">
    <text evidence="3">The sequence shown here is derived from an EMBL/GenBank/DDBJ whole genome shotgun (WGS) entry which is preliminary data.</text>
</comment>
<dbReference type="Proteomes" id="UP001597024">
    <property type="component" value="Unassembled WGS sequence"/>
</dbReference>
<proteinExistence type="predicted"/>
<gene>
    <name evidence="3" type="ORF">ACFQ08_40860</name>
</gene>
<feature type="domain" description="WCX" evidence="2">
    <location>
        <begin position="179"/>
        <end position="232"/>
    </location>
</feature>
<protein>
    <submittedName>
        <fullName evidence="3">Helix-turn-helix transcriptional regulator</fullName>
    </submittedName>
</protein>
<evidence type="ECO:0000313" key="3">
    <source>
        <dbReference type="EMBL" id="MFD0890937.1"/>
    </source>
</evidence>
<keyword evidence="4" id="KW-1185">Reference proteome</keyword>
<feature type="domain" description="WYL" evidence="1">
    <location>
        <begin position="50"/>
        <end position="118"/>
    </location>
</feature>
<evidence type="ECO:0000313" key="4">
    <source>
        <dbReference type="Proteomes" id="UP001597024"/>
    </source>
</evidence>
<dbReference type="InterPro" id="IPR057727">
    <property type="entry name" value="WCX_dom"/>
</dbReference>
<evidence type="ECO:0000259" key="2">
    <source>
        <dbReference type="Pfam" id="PF25583"/>
    </source>
</evidence>
<dbReference type="EMBL" id="JBHTHX010002789">
    <property type="protein sequence ID" value="MFD0890937.1"/>
    <property type="molecule type" value="Genomic_DNA"/>
</dbReference>
<dbReference type="Pfam" id="PF25583">
    <property type="entry name" value="WCX"/>
    <property type="match status" value="1"/>
</dbReference>